<evidence type="ECO:0000256" key="3">
    <source>
        <dbReference type="ARBA" id="ARBA00023163"/>
    </source>
</evidence>
<dbReference type="PROSITE" id="PS51293">
    <property type="entry name" value="SANT"/>
    <property type="match status" value="1"/>
</dbReference>
<keyword evidence="5" id="KW-0863">Zinc-finger</keyword>
<keyword evidence="4" id="KW-0539">Nucleus</keyword>
<dbReference type="PROSITE" id="PS50157">
    <property type="entry name" value="ZINC_FINGER_C2H2_2"/>
    <property type="match status" value="1"/>
</dbReference>
<dbReference type="InterPro" id="IPR017884">
    <property type="entry name" value="SANT_dom"/>
</dbReference>
<sequence>MKSCQYTHSEPKGVRVHDNMSDSWGFSSSPSPPVTPHSSLSHSLLPLSSFSSFKDHGNPSPNKVLSPHPYLLSPNLLPQSQVSSFQFPQPQVTSPHPQTQLYYQGPATSPSPHLASPQPNPLLLAHSHCPSPQFQPPTQHPAFHQNPNLELEYSNWNKCEPSSELPCFHNDFTFQYPTAAELDLHLQNQNLLRNGGTPHRDEMETANNSYDAHPLLISDSLGVSHSAGPPVPALSQLQCSPLNSAGGAMGRWSSSSAEEFPTNQFFYDGYSDSNAPQPFCSPTTPGPSPHYPQTPAVSSPGPHMHLRTDRTGFHAQTTPQLGRDQTMGCGPNKPDSYYLSSDTNQHQTSPRFSQSQADTIEDLIGFLKGAVSSENSFSCLGRGPLASSSDSSQGLSADVTCRVQGGGRGRGRVNQMQLEKRSEVPDPRLLCVVCKREFRSLAALNGHMRSHSGFKSPAWLKKVQSNAKDCSRQSSASMVMPVSVPVRTKETPAACRSRQRKGLDPLPAFRGTLLYRSLMHMEEEEKEEEGGRYRPPPMLCPLRSGPGLYCRLTPVSSRPETVQLHRDLDDPAATTTTCPQPETLTSKKIQPRINLGRRFQADIPPLRDATCVHSDSHNALLAWRPLDKLEDPVNQQRVQALLMMAQSSLVPGNGTSPENALHILSECKGDFLLTVEKLLTTPRNSQKGVIWSAAEKKLLTKSLQLHRKDFQSVCKAVKTKSVSECVEFYYTWKKKLNLSLKTKTGLTVTLPNPNSQRPSKSAKAT</sequence>
<accession>A0A437DJU5</accession>
<dbReference type="PANTHER" id="PTHR16089">
    <property type="entry name" value="REST COREPRESSOR COREST PROTEIN-RELATED"/>
    <property type="match status" value="1"/>
</dbReference>
<dbReference type="GO" id="GO:0008270">
    <property type="term" value="F:zinc ion binding"/>
    <property type="evidence" value="ECO:0007669"/>
    <property type="project" value="UniProtKB-KW"/>
</dbReference>
<evidence type="ECO:0000313" key="10">
    <source>
        <dbReference type="EMBL" id="RVE75161.1"/>
    </source>
</evidence>
<dbReference type="SMART" id="SM00717">
    <property type="entry name" value="SANT"/>
    <property type="match status" value="1"/>
</dbReference>
<dbReference type="InterPro" id="IPR013087">
    <property type="entry name" value="Znf_C2H2_type"/>
</dbReference>
<dbReference type="EMBL" id="CM012438">
    <property type="protein sequence ID" value="RVE75161.1"/>
    <property type="molecule type" value="Genomic_DNA"/>
</dbReference>
<comment type="subcellular location">
    <subcellularLocation>
        <location evidence="1">Nucleus</location>
    </subcellularLocation>
</comment>
<dbReference type="SMART" id="SM01189">
    <property type="entry name" value="ELM2"/>
    <property type="match status" value="1"/>
</dbReference>
<dbReference type="Pfam" id="PF01448">
    <property type="entry name" value="ELM2"/>
    <property type="match status" value="1"/>
</dbReference>
<evidence type="ECO:0000313" key="11">
    <source>
        <dbReference type="Proteomes" id="UP000283210"/>
    </source>
</evidence>
<feature type="domain" description="C2H2-type" evidence="7">
    <location>
        <begin position="429"/>
        <end position="456"/>
    </location>
</feature>
<dbReference type="InterPro" id="IPR051066">
    <property type="entry name" value="Trans_reg/Corepressor"/>
</dbReference>
<evidence type="ECO:0000256" key="2">
    <source>
        <dbReference type="ARBA" id="ARBA00023015"/>
    </source>
</evidence>
<feature type="region of interest" description="Disordered" evidence="6">
    <location>
        <begin position="85"/>
        <end position="145"/>
    </location>
</feature>
<gene>
    <name evidence="10" type="ORF">OJAV_G00014110</name>
</gene>
<feature type="compositionally biased region" description="Polar residues" evidence="6">
    <location>
        <begin position="93"/>
        <end position="111"/>
    </location>
</feature>
<keyword evidence="3" id="KW-0804">Transcription</keyword>
<evidence type="ECO:0000256" key="4">
    <source>
        <dbReference type="ARBA" id="ARBA00023242"/>
    </source>
</evidence>
<reference evidence="10 11" key="1">
    <citation type="submission" date="2018-11" db="EMBL/GenBank/DDBJ databases">
        <authorList>
            <person name="Lopez-Roques C."/>
            <person name="Donnadieu C."/>
            <person name="Bouchez O."/>
            <person name="Klopp C."/>
            <person name="Cabau C."/>
            <person name="Zahm M."/>
        </authorList>
    </citation>
    <scope>NUCLEOTIDE SEQUENCE [LARGE SCALE GENOMIC DNA]</scope>
    <source>
        <strain evidence="10">RS831</strain>
        <tissue evidence="10">Whole body</tissue>
    </source>
</reference>
<keyword evidence="11" id="KW-1185">Reference proteome</keyword>
<evidence type="ECO:0000259" key="9">
    <source>
        <dbReference type="PROSITE" id="PS51293"/>
    </source>
</evidence>
<dbReference type="InterPro" id="IPR000949">
    <property type="entry name" value="ELM2_dom"/>
</dbReference>
<dbReference type="GO" id="GO:0006357">
    <property type="term" value="P:regulation of transcription by RNA polymerase II"/>
    <property type="evidence" value="ECO:0007669"/>
    <property type="project" value="TreeGrafter"/>
</dbReference>
<proteinExistence type="predicted"/>
<evidence type="ECO:0000259" key="7">
    <source>
        <dbReference type="PROSITE" id="PS50157"/>
    </source>
</evidence>
<feature type="compositionally biased region" description="Polar residues" evidence="6">
    <location>
        <begin position="338"/>
        <end position="354"/>
    </location>
</feature>
<dbReference type="InterPro" id="IPR009057">
    <property type="entry name" value="Homeodomain-like_sf"/>
</dbReference>
<dbReference type="OMA" id="WNWVKQL"/>
<dbReference type="GO" id="GO:0005667">
    <property type="term" value="C:transcription regulator complex"/>
    <property type="evidence" value="ECO:0007669"/>
    <property type="project" value="TreeGrafter"/>
</dbReference>
<protein>
    <recommendedName>
        <fullName evidence="12">C2H2-type domain-containing protein</fullName>
    </recommendedName>
</protein>
<keyword evidence="2" id="KW-0805">Transcription regulation</keyword>
<dbReference type="OrthoDB" id="10258692at2759"/>
<dbReference type="Gene3D" id="1.10.10.60">
    <property type="entry name" value="Homeodomain-like"/>
    <property type="match status" value="1"/>
</dbReference>
<dbReference type="PANTHER" id="PTHR16089:SF19">
    <property type="entry name" value="TRANSCRIPTIONAL-REGULATING FACTOR 1"/>
    <property type="match status" value="1"/>
</dbReference>
<dbReference type="Pfam" id="PF13912">
    <property type="entry name" value="zf-C2H2_6"/>
    <property type="match status" value="1"/>
</dbReference>
<evidence type="ECO:0000256" key="6">
    <source>
        <dbReference type="SAM" id="MobiDB-lite"/>
    </source>
</evidence>
<feature type="domain" description="ELM2" evidence="8">
    <location>
        <begin position="591"/>
        <end position="682"/>
    </location>
</feature>
<dbReference type="PROSITE" id="PS51156">
    <property type="entry name" value="ELM2"/>
    <property type="match status" value="1"/>
</dbReference>
<reference evidence="10 11" key="2">
    <citation type="submission" date="2019-01" db="EMBL/GenBank/DDBJ databases">
        <title>A chromosome length genome reference of the Java medaka (oryzias javanicus).</title>
        <authorList>
            <person name="Herpin A."/>
            <person name="Takehana Y."/>
            <person name="Naruse K."/>
            <person name="Ansai S."/>
            <person name="Kawaguchi M."/>
        </authorList>
    </citation>
    <scope>NUCLEOTIDE SEQUENCE [LARGE SCALE GENOMIC DNA]</scope>
    <source>
        <strain evidence="10">RS831</strain>
        <tissue evidence="10">Whole body</tissue>
    </source>
</reference>
<name>A0A437DJU5_ORYJA</name>
<dbReference type="Proteomes" id="UP000283210">
    <property type="component" value="Chromosome 2"/>
</dbReference>
<keyword evidence="5" id="KW-0479">Metal-binding</keyword>
<organism evidence="10 11">
    <name type="scientific">Oryzias javanicus</name>
    <name type="common">Javanese ricefish</name>
    <name type="synonym">Aplocheilus javanicus</name>
    <dbReference type="NCBI Taxonomy" id="123683"/>
    <lineage>
        <taxon>Eukaryota</taxon>
        <taxon>Metazoa</taxon>
        <taxon>Chordata</taxon>
        <taxon>Craniata</taxon>
        <taxon>Vertebrata</taxon>
        <taxon>Euteleostomi</taxon>
        <taxon>Actinopterygii</taxon>
        <taxon>Neopterygii</taxon>
        <taxon>Teleostei</taxon>
        <taxon>Neoteleostei</taxon>
        <taxon>Acanthomorphata</taxon>
        <taxon>Ovalentaria</taxon>
        <taxon>Atherinomorphae</taxon>
        <taxon>Beloniformes</taxon>
        <taxon>Adrianichthyidae</taxon>
        <taxon>Oryziinae</taxon>
        <taxon>Oryzias</taxon>
    </lineage>
</organism>
<evidence type="ECO:0000259" key="8">
    <source>
        <dbReference type="PROSITE" id="PS51156"/>
    </source>
</evidence>
<dbReference type="PROSITE" id="PS00028">
    <property type="entry name" value="ZINC_FINGER_C2H2_1"/>
    <property type="match status" value="1"/>
</dbReference>
<dbReference type="GO" id="GO:0003714">
    <property type="term" value="F:transcription corepressor activity"/>
    <property type="evidence" value="ECO:0007669"/>
    <property type="project" value="TreeGrafter"/>
</dbReference>
<evidence type="ECO:0000256" key="5">
    <source>
        <dbReference type="PROSITE-ProRule" id="PRU00042"/>
    </source>
</evidence>
<dbReference type="GO" id="GO:0000118">
    <property type="term" value="C:histone deacetylase complex"/>
    <property type="evidence" value="ECO:0007669"/>
    <property type="project" value="TreeGrafter"/>
</dbReference>
<evidence type="ECO:0008006" key="12">
    <source>
        <dbReference type="Google" id="ProtNLM"/>
    </source>
</evidence>
<dbReference type="SUPFAM" id="SSF46689">
    <property type="entry name" value="Homeodomain-like"/>
    <property type="match status" value="1"/>
</dbReference>
<feature type="region of interest" description="Disordered" evidence="6">
    <location>
        <begin position="276"/>
        <end position="354"/>
    </location>
</feature>
<keyword evidence="5" id="KW-0862">Zinc</keyword>
<dbReference type="InterPro" id="IPR001005">
    <property type="entry name" value="SANT/Myb"/>
</dbReference>
<evidence type="ECO:0000256" key="1">
    <source>
        <dbReference type="ARBA" id="ARBA00004123"/>
    </source>
</evidence>
<dbReference type="AlphaFoldDB" id="A0A437DJU5"/>
<feature type="domain" description="SANT" evidence="9">
    <location>
        <begin position="691"/>
        <end position="737"/>
    </location>
</feature>